<protein>
    <submittedName>
        <fullName evidence="2">Uncharacterized protein</fullName>
    </submittedName>
</protein>
<dbReference type="EMBL" id="BFAD01000001">
    <property type="protein sequence ID" value="GBE78660.1"/>
    <property type="molecule type" value="Genomic_DNA"/>
</dbReference>
<comment type="caution">
    <text evidence="2">The sequence shown here is derived from an EMBL/GenBank/DDBJ whole genome shotgun (WGS) entry which is preliminary data.</text>
</comment>
<gene>
    <name evidence="2" type="ORF">SCP_0115510</name>
</gene>
<dbReference type="Proteomes" id="UP000287166">
    <property type="component" value="Unassembled WGS sequence"/>
</dbReference>
<sequence length="466" mass="51849">MARHGRKSGHLTATWKKPGRPPEQPAELGPDPKLTHLLLKLPPHLPPSRPPVQSLIENYISPSSSSSNEDVLYGAQVTQDDNDDGVVHNSDTDGDDITVTEPASQSTQGDHGKVITPLHAQPVEVEYMVPKHDGKAMKRVPLSSAVTWDIVREWLRIVMGYDNVDDMALSYRLSKDAKSVRKSLEDDNDYQGIVQSMQSHRRNTRPQQVIILDNSVNDSEQELSQPKGSHKKAPGMKAATVAHAYATVEHQSQIDEVVEELKRQNPKCSEHAMSCWLGHPSGEHVQLTEMCFAAWATDIVKQLSLPEMERTVTYTHPSNNRMFDVPPLFHHQHAPSVLKAPSTSMPVPPIIINMPEMSGSHKHLMVSPSSSDPVNSADAPWPSLTDFLLHAVTVDCHSRNYPAYEPGLCQADLLGPDDIEKCTEEELKKHCDIPIGAGRFLIHEAKLVCKQIQQQAQIPQKCFRFD</sequence>
<feature type="region of interest" description="Disordered" evidence="1">
    <location>
        <begin position="1"/>
        <end position="113"/>
    </location>
</feature>
<name>A0A401G911_9APHY</name>
<dbReference type="RefSeq" id="XP_027609573.1">
    <property type="nucleotide sequence ID" value="XM_027753772.1"/>
</dbReference>
<dbReference type="OrthoDB" id="3320394at2759"/>
<accession>A0A401G911</accession>
<feature type="compositionally biased region" description="Low complexity" evidence="1">
    <location>
        <begin position="31"/>
        <end position="42"/>
    </location>
</feature>
<organism evidence="2 3">
    <name type="scientific">Sparassis crispa</name>
    <dbReference type="NCBI Taxonomy" id="139825"/>
    <lineage>
        <taxon>Eukaryota</taxon>
        <taxon>Fungi</taxon>
        <taxon>Dikarya</taxon>
        <taxon>Basidiomycota</taxon>
        <taxon>Agaricomycotina</taxon>
        <taxon>Agaricomycetes</taxon>
        <taxon>Polyporales</taxon>
        <taxon>Sparassidaceae</taxon>
        <taxon>Sparassis</taxon>
    </lineage>
</organism>
<evidence type="ECO:0000313" key="3">
    <source>
        <dbReference type="Proteomes" id="UP000287166"/>
    </source>
</evidence>
<proteinExistence type="predicted"/>
<keyword evidence="3" id="KW-1185">Reference proteome</keyword>
<dbReference type="AlphaFoldDB" id="A0A401G911"/>
<evidence type="ECO:0000313" key="2">
    <source>
        <dbReference type="EMBL" id="GBE78660.1"/>
    </source>
</evidence>
<dbReference type="GeneID" id="38775577"/>
<reference evidence="2 3" key="1">
    <citation type="journal article" date="2018" name="Sci. Rep.">
        <title>Genome sequence of the cauliflower mushroom Sparassis crispa (Hanabiratake) and its association with beneficial usage.</title>
        <authorList>
            <person name="Kiyama R."/>
            <person name="Furutani Y."/>
            <person name="Kawaguchi K."/>
            <person name="Nakanishi T."/>
        </authorList>
    </citation>
    <scope>NUCLEOTIDE SEQUENCE [LARGE SCALE GENOMIC DNA]</scope>
</reference>
<dbReference type="InParanoid" id="A0A401G911"/>
<evidence type="ECO:0000256" key="1">
    <source>
        <dbReference type="SAM" id="MobiDB-lite"/>
    </source>
</evidence>